<keyword evidence="3" id="KW-1185">Reference proteome</keyword>
<dbReference type="EMBL" id="BNJF01000001">
    <property type="protein sequence ID" value="GHO43581.1"/>
    <property type="molecule type" value="Genomic_DNA"/>
</dbReference>
<feature type="transmembrane region" description="Helical" evidence="1">
    <location>
        <begin position="46"/>
        <end position="72"/>
    </location>
</feature>
<keyword evidence="1" id="KW-0812">Transmembrane</keyword>
<reference evidence="2" key="1">
    <citation type="submission" date="2020-10" db="EMBL/GenBank/DDBJ databases">
        <title>Taxonomic study of unclassified bacteria belonging to the class Ktedonobacteria.</title>
        <authorList>
            <person name="Yabe S."/>
            <person name="Wang C.M."/>
            <person name="Zheng Y."/>
            <person name="Sakai Y."/>
            <person name="Cavaletti L."/>
            <person name="Monciardini P."/>
            <person name="Donadio S."/>
        </authorList>
    </citation>
    <scope>NUCLEOTIDE SEQUENCE</scope>
    <source>
        <strain evidence="2">SOSP1-1</strain>
    </source>
</reference>
<keyword evidence="1" id="KW-0472">Membrane</keyword>
<evidence type="ECO:0000256" key="1">
    <source>
        <dbReference type="SAM" id="Phobius"/>
    </source>
</evidence>
<feature type="transmembrane region" description="Helical" evidence="1">
    <location>
        <begin position="121"/>
        <end position="141"/>
    </location>
</feature>
<proteinExistence type="predicted"/>
<name>A0A8J3HUM1_9CHLR</name>
<gene>
    <name evidence="2" type="ORF">KSX_17440</name>
</gene>
<evidence type="ECO:0000313" key="2">
    <source>
        <dbReference type="EMBL" id="GHO43581.1"/>
    </source>
</evidence>
<comment type="caution">
    <text evidence="2">The sequence shown here is derived from an EMBL/GenBank/DDBJ whole genome shotgun (WGS) entry which is preliminary data.</text>
</comment>
<dbReference type="Proteomes" id="UP000612362">
    <property type="component" value="Unassembled WGS sequence"/>
</dbReference>
<protein>
    <submittedName>
        <fullName evidence="2">Uncharacterized protein</fullName>
    </submittedName>
</protein>
<dbReference type="RefSeq" id="WP_220193042.1">
    <property type="nucleotide sequence ID" value="NZ_BNJF01000001.1"/>
</dbReference>
<feature type="transmembrane region" description="Helical" evidence="1">
    <location>
        <begin position="21"/>
        <end position="40"/>
    </location>
</feature>
<dbReference type="AlphaFoldDB" id="A0A8J3HUM1"/>
<keyword evidence="1" id="KW-1133">Transmembrane helix</keyword>
<feature type="transmembrane region" description="Helical" evidence="1">
    <location>
        <begin position="93"/>
        <end position="115"/>
    </location>
</feature>
<accession>A0A8J3HUM1</accession>
<evidence type="ECO:0000313" key="3">
    <source>
        <dbReference type="Proteomes" id="UP000612362"/>
    </source>
</evidence>
<organism evidence="2 3">
    <name type="scientific">Ktedonospora formicarum</name>
    <dbReference type="NCBI Taxonomy" id="2778364"/>
    <lineage>
        <taxon>Bacteria</taxon>
        <taxon>Bacillati</taxon>
        <taxon>Chloroflexota</taxon>
        <taxon>Ktedonobacteria</taxon>
        <taxon>Ktedonobacterales</taxon>
        <taxon>Ktedonobacteraceae</taxon>
        <taxon>Ktedonospora</taxon>
    </lineage>
</organism>
<sequence length="152" mass="17674">MRSNKDSDLYKVLQILTHNPLIRWRIQCYICIFLLGWLFATLLEHLLWFSLSMPFSLTQLGLPLLLLGAAHLTLFPELASPVGHSSWQEQTRLLLINIAFVLVVLPAFLAFLPFQIPSFTWSWPMTIILALGTTFFTLHLLHKPRQRTVWYN</sequence>